<accession>M5G280</accession>
<dbReference type="HOGENOM" id="CLU_2003830_0_0_1"/>
<keyword evidence="3" id="KW-1185">Reference proteome</keyword>
<gene>
    <name evidence="2" type="ORF">DACRYDRAFT_93662</name>
</gene>
<feature type="compositionally biased region" description="Low complexity" evidence="1">
    <location>
        <begin position="9"/>
        <end position="26"/>
    </location>
</feature>
<dbReference type="RefSeq" id="XP_040631200.1">
    <property type="nucleotide sequence ID" value="XM_040777175.1"/>
</dbReference>
<feature type="compositionally biased region" description="Polar residues" evidence="1">
    <location>
        <begin position="86"/>
        <end position="98"/>
    </location>
</feature>
<evidence type="ECO:0000256" key="1">
    <source>
        <dbReference type="SAM" id="MobiDB-lite"/>
    </source>
</evidence>
<evidence type="ECO:0000313" key="2">
    <source>
        <dbReference type="EMBL" id="EJU04306.1"/>
    </source>
</evidence>
<feature type="compositionally biased region" description="Polar residues" evidence="1">
    <location>
        <begin position="47"/>
        <end position="57"/>
    </location>
</feature>
<dbReference type="AlphaFoldDB" id="M5G280"/>
<dbReference type="Proteomes" id="UP000030653">
    <property type="component" value="Unassembled WGS sequence"/>
</dbReference>
<feature type="region of interest" description="Disordered" evidence="1">
    <location>
        <begin position="1"/>
        <end position="124"/>
    </location>
</feature>
<organism evidence="2 3">
    <name type="scientific">Dacryopinax primogenitus (strain DJM 731)</name>
    <name type="common">Brown rot fungus</name>
    <dbReference type="NCBI Taxonomy" id="1858805"/>
    <lineage>
        <taxon>Eukaryota</taxon>
        <taxon>Fungi</taxon>
        <taxon>Dikarya</taxon>
        <taxon>Basidiomycota</taxon>
        <taxon>Agaricomycotina</taxon>
        <taxon>Dacrymycetes</taxon>
        <taxon>Dacrymycetales</taxon>
        <taxon>Dacrymycetaceae</taxon>
        <taxon>Dacryopinax</taxon>
    </lineage>
</organism>
<proteinExistence type="predicted"/>
<sequence length="124" mass="13009">MSPTIPGLPSGFPSSVSFKSSASNASMHTASPTQGLPMQFASRRELTSPTGFPQSPCESEADFDSDCERETGATDACSFSPVLGHPTTQHSPSATEASADSGGEAEGPWNRQRAITHDHCHRMG</sequence>
<evidence type="ECO:0000313" key="3">
    <source>
        <dbReference type="Proteomes" id="UP000030653"/>
    </source>
</evidence>
<dbReference type="OrthoDB" id="10461127at2759"/>
<dbReference type="EMBL" id="JH795858">
    <property type="protein sequence ID" value="EJU04306.1"/>
    <property type="molecule type" value="Genomic_DNA"/>
</dbReference>
<dbReference type="GeneID" id="63692237"/>
<feature type="compositionally biased region" description="Polar residues" evidence="1">
    <location>
        <begin position="27"/>
        <end position="36"/>
    </location>
</feature>
<name>M5G280_DACPD</name>
<reference evidence="2 3" key="1">
    <citation type="journal article" date="2012" name="Science">
        <title>The Paleozoic origin of enzymatic lignin decomposition reconstructed from 31 fungal genomes.</title>
        <authorList>
            <person name="Floudas D."/>
            <person name="Binder M."/>
            <person name="Riley R."/>
            <person name="Barry K."/>
            <person name="Blanchette R.A."/>
            <person name="Henrissat B."/>
            <person name="Martinez A.T."/>
            <person name="Otillar R."/>
            <person name="Spatafora J.W."/>
            <person name="Yadav J.S."/>
            <person name="Aerts A."/>
            <person name="Benoit I."/>
            <person name="Boyd A."/>
            <person name="Carlson A."/>
            <person name="Copeland A."/>
            <person name="Coutinho P.M."/>
            <person name="de Vries R.P."/>
            <person name="Ferreira P."/>
            <person name="Findley K."/>
            <person name="Foster B."/>
            <person name="Gaskell J."/>
            <person name="Glotzer D."/>
            <person name="Gorecki P."/>
            <person name="Heitman J."/>
            <person name="Hesse C."/>
            <person name="Hori C."/>
            <person name="Igarashi K."/>
            <person name="Jurgens J.A."/>
            <person name="Kallen N."/>
            <person name="Kersten P."/>
            <person name="Kohler A."/>
            <person name="Kuees U."/>
            <person name="Kumar T.K.A."/>
            <person name="Kuo A."/>
            <person name="LaButti K."/>
            <person name="Larrondo L.F."/>
            <person name="Lindquist E."/>
            <person name="Ling A."/>
            <person name="Lombard V."/>
            <person name="Lucas S."/>
            <person name="Lundell T."/>
            <person name="Martin R."/>
            <person name="McLaughlin D.J."/>
            <person name="Morgenstern I."/>
            <person name="Morin E."/>
            <person name="Murat C."/>
            <person name="Nagy L.G."/>
            <person name="Nolan M."/>
            <person name="Ohm R.A."/>
            <person name="Patyshakuliyeva A."/>
            <person name="Rokas A."/>
            <person name="Ruiz-Duenas F.J."/>
            <person name="Sabat G."/>
            <person name="Salamov A."/>
            <person name="Samejima M."/>
            <person name="Schmutz J."/>
            <person name="Slot J.C."/>
            <person name="St John F."/>
            <person name="Stenlid J."/>
            <person name="Sun H."/>
            <person name="Sun S."/>
            <person name="Syed K."/>
            <person name="Tsang A."/>
            <person name="Wiebenga A."/>
            <person name="Young D."/>
            <person name="Pisabarro A."/>
            <person name="Eastwood D.C."/>
            <person name="Martin F."/>
            <person name="Cullen D."/>
            <person name="Grigoriev I.V."/>
            <person name="Hibbett D.S."/>
        </authorList>
    </citation>
    <scope>NUCLEOTIDE SEQUENCE [LARGE SCALE GENOMIC DNA]</scope>
    <source>
        <strain evidence="2 3">DJM-731 SS1</strain>
    </source>
</reference>
<protein>
    <submittedName>
        <fullName evidence="2">Uncharacterized protein</fullName>
    </submittedName>
</protein>